<evidence type="ECO:0000313" key="1">
    <source>
        <dbReference type="EMBL" id="QDV24665.1"/>
    </source>
</evidence>
<gene>
    <name evidence="1" type="ORF">Q31a_29850</name>
</gene>
<dbReference type="RefSeq" id="WP_145078599.1">
    <property type="nucleotide sequence ID" value="NZ_CP036298.1"/>
</dbReference>
<proteinExistence type="predicted"/>
<dbReference type="KEGG" id="ahel:Q31a_29850"/>
<evidence type="ECO:0000313" key="2">
    <source>
        <dbReference type="Proteomes" id="UP000318017"/>
    </source>
</evidence>
<name>A0A518G7V8_9BACT</name>
<dbReference type="AlphaFoldDB" id="A0A518G7V8"/>
<organism evidence="1 2">
    <name type="scientific">Aureliella helgolandensis</name>
    <dbReference type="NCBI Taxonomy" id="2527968"/>
    <lineage>
        <taxon>Bacteria</taxon>
        <taxon>Pseudomonadati</taxon>
        <taxon>Planctomycetota</taxon>
        <taxon>Planctomycetia</taxon>
        <taxon>Pirellulales</taxon>
        <taxon>Pirellulaceae</taxon>
        <taxon>Aureliella</taxon>
    </lineage>
</organism>
<sequence length="60" mass="6649">MHESSLLHELGQVSNAQVREVVREFWRGSIVKMACDVMAAEVAGVAELCGPKRFSDLSSW</sequence>
<dbReference type="EMBL" id="CP036298">
    <property type="protein sequence ID" value="QDV24665.1"/>
    <property type="molecule type" value="Genomic_DNA"/>
</dbReference>
<accession>A0A518G7V8</accession>
<reference evidence="1 2" key="1">
    <citation type="submission" date="2019-02" db="EMBL/GenBank/DDBJ databases">
        <title>Deep-cultivation of Planctomycetes and their phenomic and genomic characterization uncovers novel biology.</title>
        <authorList>
            <person name="Wiegand S."/>
            <person name="Jogler M."/>
            <person name="Boedeker C."/>
            <person name="Pinto D."/>
            <person name="Vollmers J."/>
            <person name="Rivas-Marin E."/>
            <person name="Kohn T."/>
            <person name="Peeters S.H."/>
            <person name="Heuer A."/>
            <person name="Rast P."/>
            <person name="Oberbeckmann S."/>
            <person name="Bunk B."/>
            <person name="Jeske O."/>
            <person name="Meyerdierks A."/>
            <person name="Storesund J.E."/>
            <person name="Kallscheuer N."/>
            <person name="Luecker S."/>
            <person name="Lage O.M."/>
            <person name="Pohl T."/>
            <person name="Merkel B.J."/>
            <person name="Hornburger P."/>
            <person name="Mueller R.-W."/>
            <person name="Bruemmer F."/>
            <person name="Labrenz M."/>
            <person name="Spormann A.M."/>
            <person name="Op den Camp H."/>
            <person name="Overmann J."/>
            <person name="Amann R."/>
            <person name="Jetten M.S.M."/>
            <person name="Mascher T."/>
            <person name="Medema M.H."/>
            <person name="Devos D.P."/>
            <person name="Kaster A.-K."/>
            <person name="Ovreas L."/>
            <person name="Rohde M."/>
            <person name="Galperin M.Y."/>
            <person name="Jogler C."/>
        </authorList>
    </citation>
    <scope>NUCLEOTIDE SEQUENCE [LARGE SCALE GENOMIC DNA]</scope>
    <source>
        <strain evidence="1 2">Q31a</strain>
    </source>
</reference>
<dbReference type="Proteomes" id="UP000318017">
    <property type="component" value="Chromosome"/>
</dbReference>
<keyword evidence="2" id="KW-1185">Reference proteome</keyword>
<protein>
    <submittedName>
        <fullName evidence="1">Uncharacterized protein</fullName>
    </submittedName>
</protein>
<dbReference type="OrthoDB" id="9779930at2"/>